<feature type="compositionally biased region" description="Low complexity" evidence="1">
    <location>
        <begin position="29"/>
        <end position="46"/>
    </location>
</feature>
<keyword evidence="3" id="KW-1185">Reference proteome</keyword>
<evidence type="ECO:0008006" key="4">
    <source>
        <dbReference type="Google" id="ProtNLM"/>
    </source>
</evidence>
<protein>
    <recommendedName>
        <fullName evidence="4">Mce-associated membrane protein</fullName>
    </recommendedName>
</protein>
<evidence type="ECO:0000313" key="3">
    <source>
        <dbReference type="Proteomes" id="UP001275440"/>
    </source>
</evidence>
<name>A0ABU3WV77_9NOCA</name>
<sequence length="202" mass="21063">MRFTAAAVVVGVAVSACGGSDDDTRAGEPTTTTPFVTPTETTSRVPATPPSTPVSAPSALPAEVADVDREDPDAVAEAAARIWYSWDTTVDLSPYDARLRAVPLLDEALSASIRSYPPITGPGADWLDLTAKNARLIVGDDDVQLASETGGPVDTDTSASRLLTVTQRVSTPDGPLPDRGMVVAVVMVHGPDGWRVSKVVPR</sequence>
<gene>
    <name evidence="2" type="ORF">F8M49_21345</name>
</gene>
<evidence type="ECO:0000313" key="2">
    <source>
        <dbReference type="EMBL" id="MDV2477263.1"/>
    </source>
</evidence>
<comment type="caution">
    <text evidence="2">The sequence shown here is derived from an EMBL/GenBank/DDBJ whole genome shotgun (WGS) entry which is preliminary data.</text>
</comment>
<feature type="region of interest" description="Disordered" evidence="1">
    <location>
        <begin position="17"/>
        <end position="59"/>
    </location>
</feature>
<dbReference type="Proteomes" id="UP001275440">
    <property type="component" value="Unassembled WGS sequence"/>
</dbReference>
<evidence type="ECO:0000256" key="1">
    <source>
        <dbReference type="SAM" id="MobiDB-lite"/>
    </source>
</evidence>
<accession>A0ABU3WV77</accession>
<dbReference type="PROSITE" id="PS51257">
    <property type="entry name" value="PROKAR_LIPOPROTEIN"/>
    <property type="match status" value="1"/>
</dbReference>
<organism evidence="2 3">
    <name type="scientific">Rhodococcus zopfii</name>
    <dbReference type="NCBI Taxonomy" id="43772"/>
    <lineage>
        <taxon>Bacteria</taxon>
        <taxon>Bacillati</taxon>
        <taxon>Actinomycetota</taxon>
        <taxon>Actinomycetes</taxon>
        <taxon>Mycobacteriales</taxon>
        <taxon>Nocardiaceae</taxon>
        <taxon>Rhodococcus</taxon>
    </lineage>
</organism>
<proteinExistence type="predicted"/>
<reference evidence="2 3" key="1">
    <citation type="submission" date="2019-10" db="EMBL/GenBank/DDBJ databases">
        <title>Draft Genome Assembly of Rhodococcus zopfii DSM44189.</title>
        <authorList>
            <person name="Sutton J.M."/>
            <person name="Akob D.M."/>
            <person name="Bushman T.J."/>
        </authorList>
    </citation>
    <scope>NUCLEOTIDE SEQUENCE [LARGE SCALE GENOMIC DNA]</scope>
    <source>
        <strain evidence="2 3">DSM 44189</strain>
    </source>
</reference>
<dbReference type="EMBL" id="WBMO01000003">
    <property type="protein sequence ID" value="MDV2477263.1"/>
    <property type="molecule type" value="Genomic_DNA"/>
</dbReference>